<dbReference type="SFLD" id="SFLDG01129">
    <property type="entry name" value="C1.5:_HAD__Beta-PGM__Phosphata"/>
    <property type="match status" value="1"/>
</dbReference>
<dbReference type="SUPFAM" id="SSF56784">
    <property type="entry name" value="HAD-like"/>
    <property type="match status" value="1"/>
</dbReference>
<sequence>MIKNVVFDIGNVLINFKPFEFLRERFADEAVVQAVYSTIFESKEWPELDRGTITEEQATENFCRYCSEYEEEIRKVMREWHSMLTPIEATVDIFKELKQKGYKIYVLSNYHMKAFESTYNNNEFFKLADGMVVSHRINMLKPEPEIYDFLLKEYSLNAQETLFIDDTLANVEGANKAGIETIFFKSAEALREKLKGLKLL</sequence>
<dbReference type="InterPro" id="IPR023198">
    <property type="entry name" value="PGP-like_dom2"/>
</dbReference>
<keyword evidence="2" id="KW-1185">Reference proteome</keyword>
<name>A0ABQ5N6D8_9CLOT</name>
<protein>
    <submittedName>
        <fullName evidence="1">Haloacid dehalogenase</fullName>
    </submittedName>
</protein>
<dbReference type="Proteomes" id="UP001208567">
    <property type="component" value="Unassembled WGS sequence"/>
</dbReference>
<comment type="caution">
    <text evidence="1">The sequence shown here is derived from an EMBL/GenBank/DDBJ whole genome shotgun (WGS) entry which is preliminary data.</text>
</comment>
<evidence type="ECO:0000313" key="1">
    <source>
        <dbReference type="EMBL" id="GLC30669.1"/>
    </source>
</evidence>
<reference evidence="1 2" key="1">
    <citation type="journal article" date="2024" name="Int. J. Syst. Evol. Microbiol.">
        <title>Clostridium omnivorum sp. nov., isolated from anoxic soil under the treatment of reductive soil disinfestation.</title>
        <authorList>
            <person name="Ueki A."/>
            <person name="Tonouchi A."/>
            <person name="Kaku N."/>
            <person name="Honma S."/>
            <person name="Ueki K."/>
        </authorList>
    </citation>
    <scope>NUCLEOTIDE SEQUENCE [LARGE SCALE GENOMIC DNA]</scope>
    <source>
        <strain evidence="1 2">E14</strain>
    </source>
</reference>
<gene>
    <name evidence="1" type="ORF">bsdE14_20790</name>
</gene>
<dbReference type="Gene3D" id="3.40.50.1000">
    <property type="entry name" value="HAD superfamily/HAD-like"/>
    <property type="match status" value="1"/>
</dbReference>
<dbReference type="NCBIfam" id="TIGR01509">
    <property type="entry name" value="HAD-SF-IA-v3"/>
    <property type="match status" value="1"/>
</dbReference>
<accession>A0ABQ5N6D8</accession>
<dbReference type="RefSeq" id="WP_264849949.1">
    <property type="nucleotide sequence ID" value="NZ_BRXR01000001.1"/>
</dbReference>
<dbReference type="PANTHER" id="PTHR43611">
    <property type="entry name" value="ALPHA-D-GLUCOSE 1-PHOSPHATE PHOSPHATASE"/>
    <property type="match status" value="1"/>
</dbReference>
<evidence type="ECO:0000313" key="2">
    <source>
        <dbReference type="Proteomes" id="UP001208567"/>
    </source>
</evidence>
<dbReference type="InterPro" id="IPR023214">
    <property type="entry name" value="HAD_sf"/>
</dbReference>
<dbReference type="InterPro" id="IPR041492">
    <property type="entry name" value="HAD_2"/>
</dbReference>
<proteinExistence type="predicted"/>
<dbReference type="InterPro" id="IPR006439">
    <property type="entry name" value="HAD-SF_hydro_IA"/>
</dbReference>
<dbReference type="CDD" id="cd02603">
    <property type="entry name" value="HAD_sEH-N_like"/>
    <property type="match status" value="1"/>
</dbReference>
<dbReference type="SFLD" id="SFLDS00003">
    <property type="entry name" value="Haloacid_Dehalogenase"/>
    <property type="match status" value="1"/>
</dbReference>
<dbReference type="EMBL" id="BRXR01000001">
    <property type="protein sequence ID" value="GLC30669.1"/>
    <property type="molecule type" value="Genomic_DNA"/>
</dbReference>
<dbReference type="PRINTS" id="PR00413">
    <property type="entry name" value="HADHALOGNASE"/>
</dbReference>
<dbReference type="PANTHER" id="PTHR43611:SF3">
    <property type="entry name" value="FLAVIN MONONUCLEOTIDE HYDROLASE 1, CHLOROPLATIC"/>
    <property type="match status" value="1"/>
</dbReference>
<organism evidence="1 2">
    <name type="scientific">Clostridium omnivorum</name>
    <dbReference type="NCBI Taxonomy" id="1604902"/>
    <lineage>
        <taxon>Bacteria</taxon>
        <taxon>Bacillati</taxon>
        <taxon>Bacillota</taxon>
        <taxon>Clostridia</taxon>
        <taxon>Eubacteriales</taxon>
        <taxon>Clostridiaceae</taxon>
        <taxon>Clostridium</taxon>
    </lineage>
</organism>
<dbReference type="InterPro" id="IPR036412">
    <property type="entry name" value="HAD-like_sf"/>
</dbReference>
<dbReference type="Pfam" id="PF13419">
    <property type="entry name" value="HAD_2"/>
    <property type="match status" value="1"/>
</dbReference>
<dbReference type="Gene3D" id="1.10.150.240">
    <property type="entry name" value="Putative phosphatase, domain 2"/>
    <property type="match status" value="1"/>
</dbReference>